<dbReference type="GO" id="GO:0033969">
    <property type="term" value="F:gamma-glutamyl-gamma-aminobutyrate hydrolase activity"/>
    <property type="evidence" value="ECO:0007669"/>
    <property type="project" value="TreeGrafter"/>
</dbReference>
<name>A0A4R7UQE1_9PSEU</name>
<dbReference type="InterPro" id="IPR011697">
    <property type="entry name" value="Peptidase_C26"/>
</dbReference>
<keyword evidence="2" id="KW-1185">Reference proteome</keyword>
<dbReference type="GO" id="GO:0005829">
    <property type="term" value="C:cytosol"/>
    <property type="evidence" value="ECO:0007669"/>
    <property type="project" value="TreeGrafter"/>
</dbReference>
<dbReference type="PANTHER" id="PTHR43235:SF1">
    <property type="entry name" value="GLUTAMINE AMIDOTRANSFERASE PB2B2.05-RELATED"/>
    <property type="match status" value="1"/>
</dbReference>
<dbReference type="Proteomes" id="UP000294927">
    <property type="component" value="Unassembled WGS sequence"/>
</dbReference>
<dbReference type="OrthoDB" id="9813383at2"/>
<evidence type="ECO:0000313" key="1">
    <source>
        <dbReference type="EMBL" id="TDV36643.1"/>
    </source>
</evidence>
<dbReference type="InterPro" id="IPR044668">
    <property type="entry name" value="PuuD-like"/>
</dbReference>
<evidence type="ECO:0000313" key="2">
    <source>
        <dbReference type="Proteomes" id="UP000294927"/>
    </source>
</evidence>
<dbReference type="Gene3D" id="3.40.50.880">
    <property type="match status" value="1"/>
</dbReference>
<dbReference type="PANTHER" id="PTHR43235">
    <property type="entry name" value="GLUTAMINE AMIDOTRANSFERASE PB2B2.05-RELATED"/>
    <property type="match status" value="1"/>
</dbReference>
<proteinExistence type="predicted"/>
<dbReference type="InterPro" id="IPR029062">
    <property type="entry name" value="Class_I_gatase-like"/>
</dbReference>
<dbReference type="GO" id="GO:0006598">
    <property type="term" value="P:polyamine catabolic process"/>
    <property type="evidence" value="ECO:0007669"/>
    <property type="project" value="TreeGrafter"/>
</dbReference>
<dbReference type="SUPFAM" id="SSF52317">
    <property type="entry name" value="Class I glutamine amidotransferase-like"/>
    <property type="match status" value="1"/>
</dbReference>
<dbReference type="PROSITE" id="PS51273">
    <property type="entry name" value="GATASE_TYPE_1"/>
    <property type="match status" value="1"/>
</dbReference>
<keyword evidence="1" id="KW-0315">Glutamine amidotransferase</keyword>
<dbReference type="EMBL" id="SOCP01000031">
    <property type="protein sequence ID" value="TDV36643.1"/>
    <property type="molecule type" value="Genomic_DNA"/>
</dbReference>
<dbReference type="GO" id="GO:0016740">
    <property type="term" value="F:transferase activity"/>
    <property type="evidence" value="ECO:0007669"/>
    <property type="project" value="UniProtKB-KW"/>
</dbReference>
<dbReference type="RefSeq" id="WP_133909177.1">
    <property type="nucleotide sequence ID" value="NZ_SOCP01000031.1"/>
</dbReference>
<comment type="caution">
    <text evidence="1">The sequence shown here is derived from an EMBL/GenBank/DDBJ whole genome shotgun (WGS) entry which is preliminary data.</text>
</comment>
<accession>A0A4R7UQE1</accession>
<gene>
    <name evidence="1" type="ORF">CLV71_13122</name>
</gene>
<sequence length="254" mass="26398">MASNASSPPVIGITTYLEQTRFGVWDVPAAVLQRGYLDGVVAAGGVPVLLPPVDGMNANVLSRVDGLLVAGGADIDPVHYGAARNPATGPARPDRDIAEHTLIEAALANGVPVLGVCRGMQLLNVVLGGTLHQHIPDTFGGTEHLPKPGTFGRVPVKTAPGSRLAAIVGSEVDVHCHHHQSIDLLAAGLVPVAWAGDGVVEAIELAGPDFVLAVQWHPEGDGMSAGNRPANAERERGHVMDHRLFQALVEASTR</sequence>
<dbReference type="Pfam" id="PF07722">
    <property type="entry name" value="Peptidase_C26"/>
    <property type="match status" value="1"/>
</dbReference>
<keyword evidence="1" id="KW-0808">Transferase</keyword>
<reference evidence="1 2" key="1">
    <citation type="submission" date="2019-03" db="EMBL/GenBank/DDBJ databases">
        <title>Genomic Encyclopedia of Archaeal and Bacterial Type Strains, Phase II (KMG-II): from individual species to whole genera.</title>
        <authorList>
            <person name="Goeker M."/>
        </authorList>
    </citation>
    <scope>NUCLEOTIDE SEQUENCE [LARGE SCALE GENOMIC DNA]</scope>
    <source>
        <strain evidence="1 2">DSM 45499</strain>
    </source>
</reference>
<dbReference type="AlphaFoldDB" id="A0A4R7UQE1"/>
<dbReference type="CDD" id="cd01745">
    <property type="entry name" value="GATase1_2"/>
    <property type="match status" value="1"/>
</dbReference>
<organism evidence="1 2">
    <name type="scientific">Actinophytocola oryzae</name>
    <dbReference type="NCBI Taxonomy" id="502181"/>
    <lineage>
        <taxon>Bacteria</taxon>
        <taxon>Bacillati</taxon>
        <taxon>Actinomycetota</taxon>
        <taxon>Actinomycetes</taxon>
        <taxon>Pseudonocardiales</taxon>
        <taxon>Pseudonocardiaceae</taxon>
    </lineage>
</organism>
<protein>
    <submittedName>
        <fullName evidence="1">Putative glutamine amidotransferase</fullName>
    </submittedName>
</protein>